<feature type="compositionally biased region" description="Basic and acidic residues" evidence="1">
    <location>
        <begin position="51"/>
        <end position="82"/>
    </location>
</feature>
<feature type="compositionally biased region" description="Basic and acidic residues" evidence="1">
    <location>
        <begin position="111"/>
        <end position="124"/>
    </location>
</feature>
<proteinExistence type="predicted"/>
<protein>
    <submittedName>
        <fullName evidence="2">Uncharacterized protein</fullName>
    </submittedName>
</protein>
<feature type="region of interest" description="Disordered" evidence="1">
    <location>
        <begin position="1"/>
        <end position="135"/>
    </location>
</feature>
<accession>A0A8T1YKC0</accession>
<keyword evidence="3" id="KW-1185">Reference proteome</keyword>
<evidence type="ECO:0000256" key="1">
    <source>
        <dbReference type="SAM" id="MobiDB-lite"/>
    </source>
</evidence>
<dbReference type="AlphaFoldDB" id="A0A8T1YKC0"/>
<name>A0A8T1YKC0_ARASU</name>
<feature type="compositionally biased region" description="Polar residues" evidence="1">
    <location>
        <begin position="83"/>
        <end position="92"/>
    </location>
</feature>
<feature type="compositionally biased region" description="Polar residues" evidence="1">
    <location>
        <begin position="126"/>
        <end position="135"/>
    </location>
</feature>
<dbReference type="EMBL" id="JAEFBJ010000012">
    <property type="protein sequence ID" value="KAG7546452.1"/>
    <property type="molecule type" value="Genomic_DNA"/>
</dbReference>
<comment type="caution">
    <text evidence="2">The sequence shown here is derived from an EMBL/GenBank/DDBJ whole genome shotgun (WGS) entry which is preliminary data.</text>
</comment>
<sequence length="135" mass="15642">MENTYQGWKTNHRAKENRSIQNSYTRSTRTERTEASGVAEEAVLKANPATEKPKTPADARRYAAGRPRDTWKKWNRKGEKQPRQSLGTRNSQPRPPGRRQSGQIYKPRLAPPHEMRDARAEKTEQPPWSTTVYKQ</sequence>
<organism evidence="2 3">
    <name type="scientific">Arabidopsis suecica</name>
    <name type="common">Swedish thale-cress</name>
    <name type="synonym">Cardaminopsis suecica</name>
    <dbReference type="NCBI Taxonomy" id="45249"/>
    <lineage>
        <taxon>Eukaryota</taxon>
        <taxon>Viridiplantae</taxon>
        <taxon>Streptophyta</taxon>
        <taxon>Embryophyta</taxon>
        <taxon>Tracheophyta</taxon>
        <taxon>Spermatophyta</taxon>
        <taxon>Magnoliopsida</taxon>
        <taxon>eudicotyledons</taxon>
        <taxon>Gunneridae</taxon>
        <taxon>Pentapetalae</taxon>
        <taxon>rosids</taxon>
        <taxon>malvids</taxon>
        <taxon>Brassicales</taxon>
        <taxon>Brassicaceae</taxon>
        <taxon>Camelineae</taxon>
        <taxon>Arabidopsis</taxon>
    </lineage>
</organism>
<evidence type="ECO:0000313" key="3">
    <source>
        <dbReference type="Proteomes" id="UP000694251"/>
    </source>
</evidence>
<gene>
    <name evidence="2" type="ORF">ISN44_As12g018070</name>
</gene>
<reference evidence="2 3" key="1">
    <citation type="submission" date="2020-12" db="EMBL/GenBank/DDBJ databases">
        <title>Concerted genomic and epigenomic changes stabilize Arabidopsis allopolyploids.</title>
        <authorList>
            <person name="Chen Z."/>
        </authorList>
    </citation>
    <scope>NUCLEOTIDE SEQUENCE [LARGE SCALE GENOMIC DNA]</scope>
    <source>
        <strain evidence="2">As9502</strain>
        <tissue evidence="2">Leaf</tissue>
    </source>
</reference>
<dbReference type="Proteomes" id="UP000694251">
    <property type="component" value="Chromosome 12"/>
</dbReference>
<evidence type="ECO:0000313" key="2">
    <source>
        <dbReference type="EMBL" id="KAG7546452.1"/>
    </source>
</evidence>